<gene>
    <name evidence="2" type="ORF">MTP09_14180</name>
</gene>
<dbReference type="SUPFAM" id="SSF159888">
    <property type="entry name" value="YdhG-like"/>
    <property type="match status" value="1"/>
</dbReference>
<feature type="domain" description="YdhG-like" evidence="1">
    <location>
        <begin position="16"/>
        <end position="107"/>
    </location>
</feature>
<evidence type="ECO:0000313" key="2">
    <source>
        <dbReference type="EMBL" id="UOE41030.1"/>
    </source>
</evidence>
<dbReference type="RefSeq" id="WP_243549314.1">
    <property type="nucleotide sequence ID" value="NZ_CP094532.1"/>
</dbReference>
<name>A0ABY4BPA3_9FLAO</name>
<dbReference type="Gene3D" id="3.90.1150.200">
    <property type="match status" value="1"/>
</dbReference>
<dbReference type="InterPro" id="IPR014922">
    <property type="entry name" value="YdhG-like"/>
</dbReference>
<evidence type="ECO:0000259" key="1">
    <source>
        <dbReference type="Pfam" id="PF08818"/>
    </source>
</evidence>
<organism evidence="2 3">
    <name type="scientific">Chryseobacterium suipulveris</name>
    <dbReference type="NCBI Taxonomy" id="2929800"/>
    <lineage>
        <taxon>Bacteria</taxon>
        <taxon>Pseudomonadati</taxon>
        <taxon>Bacteroidota</taxon>
        <taxon>Flavobacteriia</taxon>
        <taxon>Flavobacteriales</taxon>
        <taxon>Weeksellaceae</taxon>
        <taxon>Chryseobacterium group</taxon>
        <taxon>Chryseobacterium</taxon>
    </lineage>
</organism>
<protein>
    <submittedName>
        <fullName evidence="2">DUF1801 domain-containing protein</fullName>
    </submittedName>
</protein>
<dbReference type="EMBL" id="CP094532">
    <property type="protein sequence ID" value="UOE41030.1"/>
    <property type="molecule type" value="Genomic_DNA"/>
</dbReference>
<dbReference type="Proteomes" id="UP000831460">
    <property type="component" value="Chromosome"/>
</dbReference>
<evidence type="ECO:0000313" key="3">
    <source>
        <dbReference type="Proteomes" id="UP000831460"/>
    </source>
</evidence>
<sequence length="113" mass="13757">MNPLNEYYLRQPEPSRSILLFLREFILKHDPQITETLSFGLPFFKFKGKMFCYFNYHKKFGKYYISFNKGKELMYAELVREDRKLFKILLIDENEDLPVELISQIMEDLKKML</sequence>
<reference evidence="2 3" key="1">
    <citation type="submission" date="2022-03" db="EMBL/GenBank/DDBJ databases">
        <title>Chryseobacterium sp. isolated from particulate matters in swine house.</title>
        <authorList>
            <person name="Won M."/>
            <person name="Kim S.-J."/>
            <person name="Kwon S.-W."/>
        </authorList>
    </citation>
    <scope>NUCLEOTIDE SEQUENCE [LARGE SCALE GENOMIC DNA]</scope>
    <source>
        <strain evidence="2 3">SC2-2</strain>
    </source>
</reference>
<keyword evidence="3" id="KW-1185">Reference proteome</keyword>
<dbReference type="Pfam" id="PF08818">
    <property type="entry name" value="DUF1801"/>
    <property type="match status" value="1"/>
</dbReference>
<accession>A0ABY4BPA3</accession>
<proteinExistence type="predicted"/>